<evidence type="ECO:0000256" key="1">
    <source>
        <dbReference type="ARBA" id="ARBA00009437"/>
    </source>
</evidence>
<dbReference type="InterPro" id="IPR036388">
    <property type="entry name" value="WH-like_DNA-bd_sf"/>
</dbReference>
<gene>
    <name evidence="6" type="ORF">MSKU9_0176</name>
</gene>
<dbReference type="OrthoDB" id="9806538at2"/>
<evidence type="ECO:0000256" key="2">
    <source>
        <dbReference type="ARBA" id="ARBA00023015"/>
    </source>
</evidence>
<dbReference type="Proteomes" id="UP000315095">
    <property type="component" value="Unassembled WGS sequence"/>
</dbReference>
<keyword evidence="4" id="KW-0804">Transcription</keyword>
<dbReference type="PANTHER" id="PTHR30579:SF7">
    <property type="entry name" value="HTH-TYPE TRANSCRIPTIONAL REGULATOR LRHA-RELATED"/>
    <property type="match status" value="1"/>
</dbReference>
<organism evidence="6 7">
    <name type="scientific">Komagataeibacter diospyri</name>
    <dbReference type="NCBI Taxonomy" id="1932662"/>
    <lineage>
        <taxon>Bacteria</taxon>
        <taxon>Pseudomonadati</taxon>
        <taxon>Pseudomonadota</taxon>
        <taxon>Alphaproteobacteria</taxon>
        <taxon>Acetobacterales</taxon>
        <taxon>Acetobacteraceae</taxon>
        <taxon>Komagataeibacter</taxon>
    </lineage>
</organism>
<dbReference type="PANTHER" id="PTHR30579">
    <property type="entry name" value="TRANSCRIPTIONAL REGULATOR"/>
    <property type="match status" value="1"/>
</dbReference>
<protein>
    <submittedName>
        <fullName evidence="6">LysR family transcriptional regulator</fullName>
    </submittedName>
</protein>
<name>A0A4P5NR89_9PROT</name>
<sequence>MPYNLEIDLLRSFTVISDTGSLSRAALQLAKTQSALSMHVKRLEDLTGRCLLNRGGRGVTLTAHGLRLLTHARDILRAHDRALADLTGRGLTGSVRFGCPDDYAAAFLPGLVGSFTSVHPDVLIEIVCGSTQRLNRMLEQQQLDLALVSIVNPHTKHDIIRMEPLVWVGRTGFPVWNSIPLPLALTEVDTFDHQAVLKSLEHDGRKFRIAYASASLAGLTAVVRSGQAVAVLTRAAVPPDLLELGPDVGLPDLPQLGIAIAFDKVVSSDPAEQFATHIRHTLPKL</sequence>
<keyword evidence="2" id="KW-0805">Transcription regulation</keyword>
<evidence type="ECO:0000313" key="7">
    <source>
        <dbReference type="Proteomes" id="UP000315095"/>
    </source>
</evidence>
<dbReference type="RefSeq" id="WP_141259482.1">
    <property type="nucleotide sequence ID" value="NZ_BDLU01000006.1"/>
</dbReference>
<reference evidence="7" key="1">
    <citation type="submission" date="2017-01" db="EMBL/GenBank/DDBJ databases">
        <title>Komagataeibacter sp. MSKU9 whole genome sequencing project.</title>
        <authorList>
            <person name="Matsutani M."/>
            <person name="Naloka K."/>
            <person name="Theeragool G."/>
            <person name="Yakushi T."/>
            <person name="Matsushita K."/>
        </authorList>
    </citation>
    <scope>NUCLEOTIDE SEQUENCE [LARGE SCALE GENOMIC DNA]</scope>
    <source>
        <strain evidence="7">MSKU9</strain>
    </source>
</reference>
<feature type="domain" description="HTH lysR-type" evidence="5">
    <location>
        <begin position="5"/>
        <end position="62"/>
    </location>
</feature>
<dbReference type="InterPro" id="IPR036390">
    <property type="entry name" value="WH_DNA-bd_sf"/>
</dbReference>
<evidence type="ECO:0000259" key="5">
    <source>
        <dbReference type="PROSITE" id="PS50931"/>
    </source>
</evidence>
<comment type="caution">
    <text evidence="6">The sequence shown here is derived from an EMBL/GenBank/DDBJ whole genome shotgun (WGS) entry which is preliminary data.</text>
</comment>
<dbReference type="Pfam" id="PF00126">
    <property type="entry name" value="HTH_1"/>
    <property type="match status" value="1"/>
</dbReference>
<dbReference type="SUPFAM" id="SSF46785">
    <property type="entry name" value="Winged helix' DNA-binding domain"/>
    <property type="match status" value="1"/>
</dbReference>
<comment type="similarity">
    <text evidence="1">Belongs to the LysR transcriptional regulatory family.</text>
</comment>
<dbReference type="InterPro" id="IPR005119">
    <property type="entry name" value="LysR_subst-bd"/>
</dbReference>
<dbReference type="Pfam" id="PF03466">
    <property type="entry name" value="LysR_substrate"/>
    <property type="match status" value="1"/>
</dbReference>
<dbReference type="GO" id="GO:0003700">
    <property type="term" value="F:DNA-binding transcription factor activity"/>
    <property type="evidence" value="ECO:0007669"/>
    <property type="project" value="InterPro"/>
</dbReference>
<dbReference type="PROSITE" id="PS50931">
    <property type="entry name" value="HTH_LYSR"/>
    <property type="match status" value="1"/>
</dbReference>
<evidence type="ECO:0000313" key="6">
    <source>
        <dbReference type="EMBL" id="GCE82035.1"/>
    </source>
</evidence>
<dbReference type="AlphaFoldDB" id="A0A4P5NR89"/>
<dbReference type="EMBL" id="BDLU01000006">
    <property type="protein sequence ID" value="GCE82035.1"/>
    <property type="molecule type" value="Genomic_DNA"/>
</dbReference>
<evidence type="ECO:0000256" key="4">
    <source>
        <dbReference type="ARBA" id="ARBA00023163"/>
    </source>
</evidence>
<dbReference type="SUPFAM" id="SSF53850">
    <property type="entry name" value="Periplasmic binding protein-like II"/>
    <property type="match status" value="1"/>
</dbReference>
<dbReference type="Gene3D" id="3.40.190.10">
    <property type="entry name" value="Periplasmic binding protein-like II"/>
    <property type="match status" value="2"/>
</dbReference>
<dbReference type="InterPro" id="IPR050176">
    <property type="entry name" value="LTTR"/>
</dbReference>
<proteinExistence type="inferred from homology"/>
<evidence type="ECO:0000256" key="3">
    <source>
        <dbReference type="ARBA" id="ARBA00023125"/>
    </source>
</evidence>
<dbReference type="InterPro" id="IPR000847">
    <property type="entry name" value="LysR_HTH_N"/>
</dbReference>
<keyword evidence="7" id="KW-1185">Reference proteome</keyword>
<keyword evidence="3" id="KW-0238">DNA-binding</keyword>
<dbReference type="GO" id="GO:0003677">
    <property type="term" value="F:DNA binding"/>
    <property type="evidence" value="ECO:0007669"/>
    <property type="project" value="UniProtKB-KW"/>
</dbReference>
<dbReference type="Gene3D" id="1.10.10.10">
    <property type="entry name" value="Winged helix-like DNA-binding domain superfamily/Winged helix DNA-binding domain"/>
    <property type="match status" value="1"/>
</dbReference>
<accession>A0A4P5NR89</accession>